<evidence type="ECO:0000259" key="8">
    <source>
        <dbReference type="Pfam" id="PF02687"/>
    </source>
</evidence>
<evidence type="ECO:0000256" key="6">
    <source>
        <dbReference type="ARBA" id="ARBA00023136"/>
    </source>
</evidence>
<keyword evidence="6 7" id="KW-0472">Membrane</keyword>
<dbReference type="InterPro" id="IPR051447">
    <property type="entry name" value="Lipoprotein-release_system"/>
</dbReference>
<dbReference type="GO" id="GO:0044874">
    <property type="term" value="P:lipoprotein localization to outer membrane"/>
    <property type="evidence" value="ECO:0007669"/>
    <property type="project" value="TreeGrafter"/>
</dbReference>
<dbReference type="HOGENOM" id="CLU_494035_0_0_14"/>
<organism evidence="9 10">
    <name type="scientific">Acholeplasma brassicae</name>
    <dbReference type="NCBI Taxonomy" id="61635"/>
    <lineage>
        <taxon>Bacteria</taxon>
        <taxon>Bacillati</taxon>
        <taxon>Mycoplasmatota</taxon>
        <taxon>Mollicutes</taxon>
        <taxon>Acholeplasmatales</taxon>
        <taxon>Acholeplasmataceae</taxon>
        <taxon>Acholeplasma</taxon>
    </lineage>
</organism>
<gene>
    <name evidence="9" type="ORF">BN85301450</name>
</gene>
<evidence type="ECO:0000256" key="2">
    <source>
        <dbReference type="ARBA" id="ARBA00005236"/>
    </source>
</evidence>
<evidence type="ECO:0000256" key="4">
    <source>
        <dbReference type="ARBA" id="ARBA00022692"/>
    </source>
</evidence>
<dbReference type="Proteomes" id="UP000032737">
    <property type="component" value="Chromosome"/>
</dbReference>
<dbReference type="PANTHER" id="PTHR30489:SF0">
    <property type="entry name" value="LIPOPROTEIN-RELEASING SYSTEM TRANSMEMBRANE PROTEIN LOLE"/>
    <property type="match status" value="1"/>
</dbReference>
<dbReference type="InterPro" id="IPR003838">
    <property type="entry name" value="ABC3_permease_C"/>
</dbReference>
<dbReference type="Pfam" id="PF02687">
    <property type="entry name" value="FtsX"/>
    <property type="match status" value="1"/>
</dbReference>
<reference evidence="9 10" key="1">
    <citation type="journal article" date="2013" name="J. Mol. Microbiol. Biotechnol.">
        <title>Analysis of the Complete Genomes of Acholeplasma brassicae , A. palmae and A. laidlawii and Their Comparison to the Obligate Parasites from ' Candidatus Phytoplasma'.</title>
        <authorList>
            <person name="Kube M."/>
            <person name="Siewert C."/>
            <person name="Migdoll A.M."/>
            <person name="Duduk B."/>
            <person name="Holz S."/>
            <person name="Rabus R."/>
            <person name="Seemuller E."/>
            <person name="Mitrovic J."/>
            <person name="Muller I."/>
            <person name="Buttner C."/>
            <person name="Reinhardt R."/>
        </authorList>
    </citation>
    <scope>NUCLEOTIDE SEQUENCE [LARGE SCALE GENOMIC DNA]</scope>
    <source>
        <strain evidence="10">0502</strain>
    </source>
</reference>
<dbReference type="GO" id="GO:0005524">
    <property type="term" value="F:ATP binding"/>
    <property type="evidence" value="ECO:0007669"/>
    <property type="project" value="UniProtKB-KW"/>
</dbReference>
<evidence type="ECO:0000313" key="9">
    <source>
        <dbReference type="EMBL" id="CCV65166.1"/>
    </source>
</evidence>
<comment type="subcellular location">
    <subcellularLocation>
        <location evidence="1">Cell membrane</location>
        <topology evidence="1">Multi-pass membrane protein</topology>
    </subcellularLocation>
</comment>
<evidence type="ECO:0000256" key="1">
    <source>
        <dbReference type="ARBA" id="ARBA00004651"/>
    </source>
</evidence>
<name>U4KMB2_9MOLU</name>
<dbReference type="PANTHER" id="PTHR30489">
    <property type="entry name" value="LIPOPROTEIN-RELEASING SYSTEM TRANSMEMBRANE PROTEIN LOLE"/>
    <property type="match status" value="1"/>
</dbReference>
<protein>
    <submittedName>
        <fullName evidence="9">Putative ABC transporter, ATP-binding protein/permease</fullName>
    </submittedName>
</protein>
<keyword evidence="4 7" id="KW-0812">Transmembrane</keyword>
<dbReference type="EMBL" id="FO681348">
    <property type="protein sequence ID" value="CCV65166.1"/>
    <property type="molecule type" value="Genomic_DNA"/>
</dbReference>
<feature type="transmembrane region" description="Helical" evidence="7">
    <location>
        <begin position="505"/>
        <end position="534"/>
    </location>
</feature>
<keyword evidence="3" id="KW-1003">Cell membrane</keyword>
<dbReference type="GO" id="GO:0098797">
    <property type="term" value="C:plasma membrane protein complex"/>
    <property type="evidence" value="ECO:0007669"/>
    <property type="project" value="TreeGrafter"/>
</dbReference>
<feature type="transmembrane region" description="Helical" evidence="7">
    <location>
        <begin position="460"/>
        <end position="485"/>
    </location>
</feature>
<dbReference type="AlphaFoldDB" id="U4KMB2"/>
<sequence length="551" mass="64593">MTLSSLEELIGLTVFNKTIVGIIDTKLEAKYESLKTTTNDILRSFLFDELDRKPHNVAFLSEFSTPLKTNRSKSYELEMATSDDGVTRFNEFRFLSERNQEQFHLKTGVTFDNLKSNEYLVNFTDYYFLIRLEIENNHEVRKQLFKDKYMDYFEIANAYDAINYDEVRNSTWYQETFPNSNHTELQIYEDVIGYGFDTNETMFFYGGHLQVFEELASVIQKTNTRISYEQVINEEVIKERYYLRYIGYNIEQNSELSYLDYMTYIQNPYLTYIHYFDLLNEETLITQHEYYRIQKDVQIELMLDTLKYEFVRFLYQDNKGSGLIPDQTIAGFYEDGEFVEKTSILFGKEDPAQVVFPALFDSRYEVIYGVLNDRYEGLSSLSKMHYEGYDNGYSVNNLSSDELYQASSLIKDLGNIGKIASYVLLTFSFLLIVNLIVFSIKDKKKEIGIIRALGGRRIDLLEMFLTENLMISIINGLVTSALYIYVHDYFGQVFKNDFGIDIAIIYISVRAFVLIFFISVLLSVITTVIPVYLINKKRTHSSSRKQKIEEL</sequence>
<comment type="similarity">
    <text evidence="2">Belongs to the ABC-4 integral membrane protein family. LolC/E subfamily.</text>
</comment>
<dbReference type="RefSeq" id="WP_030004034.1">
    <property type="nucleotide sequence ID" value="NC_022549.1"/>
</dbReference>
<dbReference type="STRING" id="61635.BN85301450"/>
<evidence type="ECO:0000256" key="3">
    <source>
        <dbReference type="ARBA" id="ARBA00022475"/>
    </source>
</evidence>
<feature type="transmembrane region" description="Helical" evidence="7">
    <location>
        <begin position="419"/>
        <end position="440"/>
    </location>
</feature>
<keyword evidence="10" id="KW-1185">Reference proteome</keyword>
<feature type="domain" description="ABC3 transporter permease C-terminal" evidence="8">
    <location>
        <begin position="419"/>
        <end position="537"/>
    </location>
</feature>
<evidence type="ECO:0000256" key="7">
    <source>
        <dbReference type="SAM" id="Phobius"/>
    </source>
</evidence>
<accession>U4KMB2</accession>
<evidence type="ECO:0000256" key="5">
    <source>
        <dbReference type="ARBA" id="ARBA00022989"/>
    </source>
</evidence>
<keyword evidence="9" id="KW-0067">ATP-binding</keyword>
<dbReference type="KEGG" id="abra:BN85301450"/>
<keyword evidence="5 7" id="KW-1133">Transmembrane helix</keyword>
<evidence type="ECO:0000313" key="10">
    <source>
        <dbReference type="Proteomes" id="UP000032737"/>
    </source>
</evidence>
<keyword evidence="9" id="KW-0547">Nucleotide-binding</keyword>
<proteinExistence type="inferred from homology"/>